<evidence type="ECO:0000256" key="6">
    <source>
        <dbReference type="ARBA" id="ARBA00023284"/>
    </source>
</evidence>
<dbReference type="Proteomes" id="UP001634747">
    <property type="component" value="Unassembled WGS sequence"/>
</dbReference>
<evidence type="ECO:0000256" key="2">
    <source>
        <dbReference type="ARBA" id="ARBA00022630"/>
    </source>
</evidence>
<accession>A0ABW9KFU6</accession>
<protein>
    <recommendedName>
        <fullName evidence="7">Thioredoxin reductase</fullName>
        <ecNumber evidence="7">1.8.1.9</ecNumber>
    </recommendedName>
</protein>
<dbReference type="Gene3D" id="3.50.50.60">
    <property type="entry name" value="FAD/NAD(P)-binding domain"/>
    <property type="match status" value="2"/>
</dbReference>
<evidence type="ECO:0000259" key="10">
    <source>
        <dbReference type="Pfam" id="PF07992"/>
    </source>
</evidence>
<keyword evidence="5" id="KW-1015">Disulfide bond</keyword>
<feature type="region of interest" description="Disordered" evidence="9">
    <location>
        <begin position="1"/>
        <end position="21"/>
    </location>
</feature>
<comment type="subunit">
    <text evidence="7">Homodimer.</text>
</comment>
<evidence type="ECO:0000256" key="7">
    <source>
        <dbReference type="RuleBase" id="RU003880"/>
    </source>
</evidence>
<dbReference type="EC" id="1.8.1.9" evidence="7"/>
<feature type="compositionally biased region" description="Basic and acidic residues" evidence="9">
    <location>
        <begin position="12"/>
        <end position="21"/>
    </location>
</feature>
<keyword evidence="2 7" id="KW-0285">Flavoprotein</keyword>
<evidence type="ECO:0000313" key="12">
    <source>
        <dbReference type="Proteomes" id="UP001634747"/>
    </source>
</evidence>
<dbReference type="SUPFAM" id="SSF51905">
    <property type="entry name" value="FAD/NAD(P)-binding domain"/>
    <property type="match status" value="1"/>
</dbReference>
<dbReference type="PRINTS" id="PR00368">
    <property type="entry name" value="FADPNR"/>
</dbReference>
<evidence type="ECO:0000256" key="8">
    <source>
        <dbReference type="RuleBase" id="RU003881"/>
    </source>
</evidence>
<evidence type="ECO:0000256" key="4">
    <source>
        <dbReference type="ARBA" id="ARBA00023002"/>
    </source>
</evidence>
<dbReference type="InterPro" id="IPR008255">
    <property type="entry name" value="Pyr_nucl-diS_OxRdtase_2_AS"/>
</dbReference>
<keyword evidence="12" id="KW-1185">Reference proteome</keyword>
<comment type="catalytic activity">
    <reaction evidence="7">
        <text>[thioredoxin]-dithiol + NADP(+) = [thioredoxin]-disulfide + NADPH + H(+)</text>
        <dbReference type="Rhea" id="RHEA:20345"/>
        <dbReference type="Rhea" id="RHEA-COMP:10698"/>
        <dbReference type="Rhea" id="RHEA-COMP:10700"/>
        <dbReference type="ChEBI" id="CHEBI:15378"/>
        <dbReference type="ChEBI" id="CHEBI:29950"/>
        <dbReference type="ChEBI" id="CHEBI:50058"/>
        <dbReference type="ChEBI" id="CHEBI:57783"/>
        <dbReference type="ChEBI" id="CHEBI:58349"/>
        <dbReference type="EC" id="1.8.1.9"/>
    </reaction>
</comment>
<dbReference type="InterPro" id="IPR036188">
    <property type="entry name" value="FAD/NAD-bd_sf"/>
</dbReference>
<keyword evidence="6 7" id="KW-0676">Redox-active center</keyword>
<gene>
    <name evidence="11" type="primary">trxB</name>
    <name evidence="11" type="ORF">ACK2TP_02220</name>
</gene>
<keyword evidence="8" id="KW-0521">NADP</keyword>
<dbReference type="PRINTS" id="PR00469">
    <property type="entry name" value="PNDRDTASEII"/>
</dbReference>
<dbReference type="RefSeq" id="WP_263413866.1">
    <property type="nucleotide sequence ID" value="NZ_BAABBH010000001.1"/>
</dbReference>
<reference evidence="11 12" key="1">
    <citation type="submission" date="2024-12" db="EMBL/GenBank/DDBJ databases">
        <authorList>
            <person name="Lee Y."/>
        </authorList>
    </citation>
    <scope>NUCLEOTIDE SEQUENCE [LARGE SCALE GENOMIC DNA]</scope>
    <source>
        <strain evidence="11 12">03SUJ4</strain>
    </source>
</reference>
<proteinExistence type="inferred from homology"/>
<dbReference type="InterPro" id="IPR050097">
    <property type="entry name" value="Ferredoxin-NADP_redctase_2"/>
</dbReference>
<dbReference type="GO" id="GO:0004791">
    <property type="term" value="F:thioredoxin-disulfide reductase (NADPH) activity"/>
    <property type="evidence" value="ECO:0007669"/>
    <property type="project" value="UniProtKB-EC"/>
</dbReference>
<evidence type="ECO:0000313" key="11">
    <source>
        <dbReference type="EMBL" id="MFN2974571.1"/>
    </source>
</evidence>
<keyword evidence="4 7" id="KW-0560">Oxidoreductase</keyword>
<organism evidence="11 12">
    <name type="scientific">Terriglobus aquaticus</name>
    <dbReference type="NCBI Taxonomy" id="940139"/>
    <lineage>
        <taxon>Bacteria</taxon>
        <taxon>Pseudomonadati</taxon>
        <taxon>Acidobacteriota</taxon>
        <taxon>Terriglobia</taxon>
        <taxon>Terriglobales</taxon>
        <taxon>Acidobacteriaceae</taxon>
        <taxon>Terriglobus</taxon>
    </lineage>
</organism>
<keyword evidence="3 7" id="KW-0274">FAD</keyword>
<comment type="similarity">
    <text evidence="1 7">Belongs to the class-II pyridine nucleotide-disulfide oxidoreductase family.</text>
</comment>
<dbReference type="PROSITE" id="PS00573">
    <property type="entry name" value="PYRIDINE_REDOX_2"/>
    <property type="match status" value="1"/>
</dbReference>
<sequence length="338" mass="36655">MTENPSVPTQAKDGEPAGDIRDAANDVRDTVILGSGCSGLTAAIYTARSNLKPLVIEGHEPGGQLSITTLVENFPGWPDGVQGPELVENMRKQATKFGAELEMGHLVAADLHKSPIELDFGTKKIKTRTLIVASGASARWLGLPSEQALIGHGVSSCATCDGFFFMDKTICVIGGGDSAMEEAIFLTRFAKKVYLIHRSASFRASKIMLERAMAHPQIEFLTNTVVEEVLGVEEKEVRGIRIRNVESGEVKEIALEGFFLGIGHIPNAKFFEGQMDLDEDGYILSKDNVFTTRNGEVIPGVFCSGDVQDRRYRQAITAAGTGCMAALEVEKYLEEQGR</sequence>
<dbReference type="InterPro" id="IPR023753">
    <property type="entry name" value="FAD/NAD-binding_dom"/>
</dbReference>
<dbReference type="PANTHER" id="PTHR48105">
    <property type="entry name" value="THIOREDOXIN REDUCTASE 1-RELATED-RELATED"/>
    <property type="match status" value="1"/>
</dbReference>
<evidence type="ECO:0000256" key="3">
    <source>
        <dbReference type="ARBA" id="ARBA00022827"/>
    </source>
</evidence>
<evidence type="ECO:0000256" key="9">
    <source>
        <dbReference type="SAM" id="MobiDB-lite"/>
    </source>
</evidence>
<evidence type="ECO:0000256" key="5">
    <source>
        <dbReference type="ARBA" id="ARBA00023157"/>
    </source>
</evidence>
<comment type="caution">
    <text evidence="11">The sequence shown here is derived from an EMBL/GenBank/DDBJ whole genome shotgun (WGS) entry which is preliminary data.</text>
</comment>
<comment type="cofactor">
    <cofactor evidence="8">
        <name>FAD</name>
        <dbReference type="ChEBI" id="CHEBI:57692"/>
    </cofactor>
    <text evidence="8">Binds 1 FAD per subunit.</text>
</comment>
<dbReference type="InterPro" id="IPR005982">
    <property type="entry name" value="Thioredox_Rdtase"/>
</dbReference>
<name>A0ABW9KFU6_9BACT</name>
<feature type="domain" description="FAD/NAD(P)-binding" evidence="10">
    <location>
        <begin position="29"/>
        <end position="322"/>
    </location>
</feature>
<evidence type="ECO:0000256" key="1">
    <source>
        <dbReference type="ARBA" id="ARBA00009333"/>
    </source>
</evidence>
<dbReference type="Pfam" id="PF07992">
    <property type="entry name" value="Pyr_redox_2"/>
    <property type="match status" value="1"/>
</dbReference>
<dbReference type="NCBIfam" id="TIGR01292">
    <property type="entry name" value="TRX_reduct"/>
    <property type="match status" value="1"/>
</dbReference>
<dbReference type="EMBL" id="JBJYXY010000001">
    <property type="protein sequence ID" value="MFN2974571.1"/>
    <property type="molecule type" value="Genomic_DNA"/>
</dbReference>